<dbReference type="AlphaFoldDB" id="A0A9Q0LDA5"/>
<keyword evidence="1" id="KW-0812">Transmembrane</keyword>
<dbReference type="Pfam" id="PF12937">
    <property type="entry name" value="F-box-like"/>
    <property type="match status" value="1"/>
</dbReference>
<evidence type="ECO:0000259" key="2">
    <source>
        <dbReference type="PROSITE" id="PS50181"/>
    </source>
</evidence>
<sequence length="486" mass="56793">MIKPQKSEKRINVNVDDLYQGIEWDFDLPEDPQKINYFEYLPDEILYQIFLYLPYPYHLGVCACVNTQFNQVADDTFLWENMLERHATYLDFESVRVDSWLDHFERIGKLGLVEYFQSRLQPQEYVPIFDLRNQTTYTSNTNIKKAINYTSSSDLGEKDEYEKIYRTMKETPKQLFLQQVQKYQKAKGFYQQMKKLIKRSEKIHQFMSLLFNPIMLSSMIASFFPLTILLVSLQLDSVISTKWTITLIPFYLTVFLIFLSGFLNWYASWGLQPDAILYFGIMIGAALFEGFAILLGLWLDKKISFCLLYISLWLVGVTGVLVFSYTKFYAVQKKTESSLKIIFTDLLPFAHLVLLSLTGTLFTILVSVYVDFAPRKGVIISAFSVLFVWDCFVIIFTVFSWFMYRNGIIERVAFRLNLVMMFFGSFAMISEVLIFWNLFKHGSFSWIFAGLPSLVPWSIFSILILGVAVHQCQKAYCNHDGYQQIL</sequence>
<dbReference type="InterPro" id="IPR001810">
    <property type="entry name" value="F-box_dom"/>
</dbReference>
<organism evidence="3 4">
    <name type="scientific">Anaeramoeba ignava</name>
    <name type="common">Anaerobic marine amoeba</name>
    <dbReference type="NCBI Taxonomy" id="1746090"/>
    <lineage>
        <taxon>Eukaryota</taxon>
        <taxon>Metamonada</taxon>
        <taxon>Anaeramoebidae</taxon>
        <taxon>Anaeramoeba</taxon>
    </lineage>
</organism>
<feature type="domain" description="F-box" evidence="2">
    <location>
        <begin position="35"/>
        <end position="82"/>
    </location>
</feature>
<feature type="transmembrane region" description="Helical" evidence="1">
    <location>
        <begin position="275"/>
        <end position="299"/>
    </location>
</feature>
<feature type="transmembrane region" description="Helical" evidence="1">
    <location>
        <begin position="243"/>
        <end position="263"/>
    </location>
</feature>
<proteinExistence type="predicted"/>
<feature type="transmembrane region" description="Helical" evidence="1">
    <location>
        <begin position="209"/>
        <end position="231"/>
    </location>
</feature>
<accession>A0A9Q0LDA5</accession>
<feature type="transmembrane region" description="Helical" evidence="1">
    <location>
        <begin position="382"/>
        <end position="404"/>
    </location>
</feature>
<evidence type="ECO:0000313" key="4">
    <source>
        <dbReference type="Proteomes" id="UP001149090"/>
    </source>
</evidence>
<protein>
    <submittedName>
        <fullName evidence="3">F-box only protein</fullName>
    </submittedName>
</protein>
<name>A0A9Q0LDA5_ANAIG</name>
<dbReference type="SUPFAM" id="SSF81383">
    <property type="entry name" value="F-box domain"/>
    <property type="match status" value="1"/>
</dbReference>
<dbReference type="Proteomes" id="UP001149090">
    <property type="component" value="Unassembled WGS sequence"/>
</dbReference>
<dbReference type="PROSITE" id="PS50181">
    <property type="entry name" value="FBOX"/>
    <property type="match status" value="1"/>
</dbReference>
<evidence type="ECO:0000256" key="1">
    <source>
        <dbReference type="SAM" id="Phobius"/>
    </source>
</evidence>
<feature type="transmembrane region" description="Helical" evidence="1">
    <location>
        <begin position="346"/>
        <end position="370"/>
    </location>
</feature>
<dbReference type="SMART" id="SM00256">
    <property type="entry name" value="FBOX"/>
    <property type="match status" value="1"/>
</dbReference>
<keyword evidence="1" id="KW-0472">Membrane</keyword>
<gene>
    <name evidence="3" type="ORF">M0811_10693</name>
</gene>
<keyword evidence="1" id="KW-1133">Transmembrane helix</keyword>
<feature type="transmembrane region" description="Helical" evidence="1">
    <location>
        <begin position="445"/>
        <end position="469"/>
    </location>
</feature>
<dbReference type="Gene3D" id="1.20.1280.50">
    <property type="match status" value="1"/>
</dbReference>
<keyword evidence="4" id="KW-1185">Reference proteome</keyword>
<dbReference type="EMBL" id="JAPDFW010000093">
    <property type="protein sequence ID" value="KAJ5070623.1"/>
    <property type="molecule type" value="Genomic_DNA"/>
</dbReference>
<feature type="transmembrane region" description="Helical" evidence="1">
    <location>
        <begin position="416"/>
        <end position="439"/>
    </location>
</feature>
<comment type="caution">
    <text evidence="3">The sequence shown here is derived from an EMBL/GenBank/DDBJ whole genome shotgun (WGS) entry which is preliminary data.</text>
</comment>
<feature type="transmembrane region" description="Helical" evidence="1">
    <location>
        <begin position="305"/>
        <end position="325"/>
    </location>
</feature>
<reference evidence="3" key="1">
    <citation type="submission" date="2022-10" db="EMBL/GenBank/DDBJ databases">
        <title>Novel sulphate-reducing endosymbionts in the free-living metamonad Anaeramoeba.</title>
        <authorList>
            <person name="Jerlstrom-Hultqvist J."/>
            <person name="Cepicka I."/>
            <person name="Gallot-Lavallee L."/>
            <person name="Salas-Leiva D."/>
            <person name="Curtis B.A."/>
            <person name="Zahonova K."/>
            <person name="Pipaliya S."/>
            <person name="Dacks J."/>
            <person name="Roger A.J."/>
        </authorList>
    </citation>
    <scope>NUCLEOTIDE SEQUENCE</scope>
    <source>
        <strain evidence="3">BMAN</strain>
    </source>
</reference>
<evidence type="ECO:0000313" key="3">
    <source>
        <dbReference type="EMBL" id="KAJ5070623.1"/>
    </source>
</evidence>
<dbReference type="InterPro" id="IPR036047">
    <property type="entry name" value="F-box-like_dom_sf"/>
</dbReference>